<dbReference type="AlphaFoldDB" id="A0A6B0UEJ1"/>
<protein>
    <submittedName>
        <fullName evidence="1">Putative secreted protein</fullName>
    </submittedName>
</protein>
<evidence type="ECO:0000313" key="1">
    <source>
        <dbReference type="EMBL" id="MXU86826.1"/>
    </source>
</evidence>
<dbReference type="EMBL" id="GIFC01004743">
    <property type="protein sequence ID" value="MXU86826.1"/>
    <property type="molecule type" value="Transcribed_RNA"/>
</dbReference>
<reference evidence="1" key="1">
    <citation type="submission" date="2019-12" db="EMBL/GenBank/DDBJ databases">
        <title>An insight into the sialome of adult female Ixodes ricinus ticks feeding for 6 days.</title>
        <authorList>
            <person name="Perner J."/>
            <person name="Ribeiro J.M.C."/>
        </authorList>
    </citation>
    <scope>NUCLEOTIDE SEQUENCE</scope>
    <source>
        <strain evidence="1">Semi-engorged</strain>
        <tissue evidence="1">Salivary glands</tissue>
    </source>
</reference>
<proteinExistence type="predicted"/>
<accession>A0A6B0UEJ1</accession>
<sequence length="93" mass="10555">MLFHRRVWTRTGRWRFITGIAFSYPGGVHQCVGCSHQMTSIITEGLRNPERCESKPSYPRSTASDIEALVNKSTEERHHKARVNIVYGTPGVP</sequence>
<organism evidence="1">
    <name type="scientific">Ixodes ricinus</name>
    <name type="common">Common tick</name>
    <name type="synonym">Acarus ricinus</name>
    <dbReference type="NCBI Taxonomy" id="34613"/>
    <lineage>
        <taxon>Eukaryota</taxon>
        <taxon>Metazoa</taxon>
        <taxon>Ecdysozoa</taxon>
        <taxon>Arthropoda</taxon>
        <taxon>Chelicerata</taxon>
        <taxon>Arachnida</taxon>
        <taxon>Acari</taxon>
        <taxon>Parasitiformes</taxon>
        <taxon>Ixodida</taxon>
        <taxon>Ixodoidea</taxon>
        <taxon>Ixodidae</taxon>
        <taxon>Ixodinae</taxon>
        <taxon>Ixodes</taxon>
    </lineage>
</organism>
<name>A0A6B0UEJ1_IXORI</name>